<feature type="domain" description="HhH-GPD" evidence="5">
    <location>
        <begin position="36"/>
        <end position="191"/>
    </location>
</feature>
<dbReference type="RefSeq" id="WP_090236909.1">
    <property type="nucleotide sequence ID" value="NZ_FOJW01000006.1"/>
</dbReference>
<dbReference type="STRING" id="237679.SAMN04488072_106211"/>
<dbReference type="GO" id="GO:0051539">
    <property type="term" value="F:4 iron, 4 sulfur cluster binding"/>
    <property type="evidence" value="ECO:0007669"/>
    <property type="project" value="UniProtKB-KW"/>
</dbReference>
<dbReference type="Pfam" id="PF00730">
    <property type="entry name" value="HhH-GPD"/>
    <property type="match status" value="1"/>
</dbReference>
<dbReference type="PANTHER" id="PTHR10359">
    <property type="entry name" value="A/G-SPECIFIC ADENINE GLYCOSYLASE/ENDONUCLEASE III"/>
    <property type="match status" value="1"/>
</dbReference>
<dbReference type="GO" id="GO:0006284">
    <property type="term" value="P:base-excision repair"/>
    <property type="evidence" value="ECO:0007669"/>
    <property type="project" value="InterPro"/>
</dbReference>
<proteinExistence type="predicted"/>
<dbReference type="Gene3D" id="1.10.340.30">
    <property type="entry name" value="Hypothetical protein, domain 2"/>
    <property type="match status" value="1"/>
</dbReference>
<dbReference type="SUPFAM" id="SSF48150">
    <property type="entry name" value="DNA-glycosylase"/>
    <property type="match status" value="1"/>
</dbReference>
<evidence type="ECO:0000313" key="6">
    <source>
        <dbReference type="EMBL" id="SFB07503.1"/>
    </source>
</evidence>
<dbReference type="Proteomes" id="UP000198642">
    <property type="component" value="Unassembled WGS sequence"/>
</dbReference>
<dbReference type="InterPro" id="IPR003265">
    <property type="entry name" value="HhH-GPD_domain"/>
</dbReference>
<dbReference type="InterPro" id="IPR011257">
    <property type="entry name" value="DNA_glycosylase"/>
</dbReference>
<name>A0A1I0Y5S1_9BACI</name>
<dbReference type="SMART" id="SM00478">
    <property type="entry name" value="ENDO3c"/>
    <property type="match status" value="1"/>
</dbReference>
<reference evidence="6 7" key="1">
    <citation type="submission" date="2016-10" db="EMBL/GenBank/DDBJ databases">
        <authorList>
            <person name="de Groot N.N."/>
        </authorList>
    </citation>
    <scope>NUCLEOTIDE SEQUENCE [LARGE SCALE GENOMIC DNA]</scope>
    <source>
        <strain evidence="6 7">CGMCC 1.3702</strain>
    </source>
</reference>
<evidence type="ECO:0000256" key="4">
    <source>
        <dbReference type="ARBA" id="ARBA00023014"/>
    </source>
</evidence>
<dbReference type="GO" id="GO:0003824">
    <property type="term" value="F:catalytic activity"/>
    <property type="evidence" value="ECO:0007669"/>
    <property type="project" value="InterPro"/>
</dbReference>
<keyword evidence="3" id="KW-0408">Iron</keyword>
<evidence type="ECO:0000259" key="5">
    <source>
        <dbReference type="SMART" id="SM00478"/>
    </source>
</evidence>
<evidence type="ECO:0000256" key="1">
    <source>
        <dbReference type="ARBA" id="ARBA00022485"/>
    </source>
</evidence>
<keyword evidence="4" id="KW-0411">Iron-sulfur</keyword>
<keyword evidence="2" id="KW-0479">Metal-binding</keyword>
<dbReference type="EMBL" id="FOJW01000006">
    <property type="protein sequence ID" value="SFB07503.1"/>
    <property type="molecule type" value="Genomic_DNA"/>
</dbReference>
<evidence type="ECO:0000256" key="3">
    <source>
        <dbReference type="ARBA" id="ARBA00023004"/>
    </source>
</evidence>
<evidence type="ECO:0000256" key="2">
    <source>
        <dbReference type="ARBA" id="ARBA00022723"/>
    </source>
</evidence>
<dbReference type="AlphaFoldDB" id="A0A1I0Y5S1"/>
<evidence type="ECO:0000313" key="7">
    <source>
        <dbReference type="Proteomes" id="UP000198642"/>
    </source>
</evidence>
<dbReference type="OrthoDB" id="9802365at2"/>
<keyword evidence="1" id="KW-0004">4Fe-4S</keyword>
<keyword evidence="7" id="KW-1185">Reference proteome</keyword>
<organism evidence="6 7">
    <name type="scientific">Lentibacillus halodurans</name>
    <dbReference type="NCBI Taxonomy" id="237679"/>
    <lineage>
        <taxon>Bacteria</taxon>
        <taxon>Bacillati</taxon>
        <taxon>Bacillota</taxon>
        <taxon>Bacilli</taxon>
        <taxon>Bacillales</taxon>
        <taxon>Bacillaceae</taxon>
        <taxon>Lentibacillus</taxon>
    </lineage>
</organism>
<dbReference type="InterPro" id="IPR023170">
    <property type="entry name" value="HhH_base_excis_C"/>
</dbReference>
<sequence>MTNNYQRIYHKLFNFYGPQNWWPADTTFEMMIGAILVQNTNWRNVEKALMNVKPYLTPERMEKLTTEELAQLIRSSGFFNIKAKRIKAFLKWFKTYDYDIATIKKLDKQTRRNELLSINGIGRETADVMLLYAFDQPMFVVDAYARRIFYRLGFNMPSAYDNFREQVEEAVPGSLQLFNEFHALLVEHAKVYCQKMPICEGCPLLEICEQR</sequence>
<dbReference type="PIRSF" id="PIRSF001435">
    <property type="entry name" value="Nth"/>
    <property type="match status" value="1"/>
</dbReference>
<protein>
    <submittedName>
        <fullName evidence="6">DNA-3-methyladenine glycosylase III</fullName>
    </submittedName>
</protein>
<gene>
    <name evidence="6" type="ORF">SAMN04488072_106211</name>
</gene>
<dbReference type="GO" id="GO:0046872">
    <property type="term" value="F:metal ion binding"/>
    <property type="evidence" value="ECO:0007669"/>
    <property type="project" value="UniProtKB-KW"/>
</dbReference>
<accession>A0A1I0Y5S1</accession>
<dbReference type="CDD" id="cd00056">
    <property type="entry name" value="ENDO3c"/>
    <property type="match status" value="1"/>
</dbReference>
<dbReference type="Gene3D" id="1.10.1670.10">
    <property type="entry name" value="Helix-hairpin-Helix base-excision DNA repair enzymes (C-terminal)"/>
    <property type="match status" value="1"/>
</dbReference>
<dbReference type="PANTHER" id="PTHR10359:SF19">
    <property type="entry name" value="DNA REPAIR GLYCOSYLASE MJ1434-RELATED"/>
    <property type="match status" value="1"/>
</dbReference>